<evidence type="ECO:0000256" key="2">
    <source>
        <dbReference type="SAM" id="SignalP"/>
    </source>
</evidence>
<evidence type="ECO:0000313" key="4">
    <source>
        <dbReference type="Proteomes" id="UP001381693"/>
    </source>
</evidence>
<keyword evidence="4" id="KW-1185">Reference proteome</keyword>
<sequence>MKVQNILLATVVLFSGLIMAESRVSGQATNRRVTHTTPSSHVYQALGVLELDTDEPSQHDAIMSAMLDVLPTINRMMQAITVDSTILANSTVSERQSRIDHIIQTSIAMGRVILEAFAEAEGRSVSDEEISKLNTIEAEAYNLAKLYMVNYLSTLPNCYCSDVWGESRSTKSSSSSAPSSGASAKRT</sequence>
<dbReference type="EMBL" id="JAXCGZ010016033">
    <property type="protein sequence ID" value="KAK7069615.1"/>
    <property type="molecule type" value="Genomic_DNA"/>
</dbReference>
<organism evidence="3 4">
    <name type="scientific">Halocaridina rubra</name>
    <name type="common">Hawaiian red shrimp</name>
    <dbReference type="NCBI Taxonomy" id="373956"/>
    <lineage>
        <taxon>Eukaryota</taxon>
        <taxon>Metazoa</taxon>
        <taxon>Ecdysozoa</taxon>
        <taxon>Arthropoda</taxon>
        <taxon>Crustacea</taxon>
        <taxon>Multicrustacea</taxon>
        <taxon>Malacostraca</taxon>
        <taxon>Eumalacostraca</taxon>
        <taxon>Eucarida</taxon>
        <taxon>Decapoda</taxon>
        <taxon>Pleocyemata</taxon>
        <taxon>Caridea</taxon>
        <taxon>Atyoidea</taxon>
        <taxon>Atyidae</taxon>
        <taxon>Halocaridina</taxon>
    </lineage>
</organism>
<proteinExistence type="predicted"/>
<feature type="chain" id="PRO_5042914693" evidence="2">
    <location>
        <begin position="21"/>
        <end position="187"/>
    </location>
</feature>
<accession>A0AAN8WNY8</accession>
<name>A0AAN8WNY8_HALRR</name>
<feature type="region of interest" description="Disordered" evidence="1">
    <location>
        <begin position="167"/>
        <end position="187"/>
    </location>
</feature>
<comment type="caution">
    <text evidence="3">The sequence shown here is derived from an EMBL/GenBank/DDBJ whole genome shotgun (WGS) entry which is preliminary data.</text>
</comment>
<feature type="signal peptide" evidence="2">
    <location>
        <begin position="1"/>
        <end position="20"/>
    </location>
</feature>
<gene>
    <name evidence="3" type="ORF">SK128_019302</name>
</gene>
<keyword evidence="2" id="KW-0732">Signal</keyword>
<dbReference type="Proteomes" id="UP001381693">
    <property type="component" value="Unassembled WGS sequence"/>
</dbReference>
<protein>
    <submittedName>
        <fullName evidence="3">Uncharacterized protein</fullName>
    </submittedName>
</protein>
<dbReference type="AlphaFoldDB" id="A0AAN8WNY8"/>
<evidence type="ECO:0000313" key="3">
    <source>
        <dbReference type="EMBL" id="KAK7069615.1"/>
    </source>
</evidence>
<reference evidence="3 4" key="1">
    <citation type="submission" date="2023-11" db="EMBL/GenBank/DDBJ databases">
        <title>Halocaridina rubra genome assembly.</title>
        <authorList>
            <person name="Smith C."/>
        </authorList>
    </citation>
    <scope>NUCLEOTIDE SEQUENCE [LARGE SCALE GENOMIC DNA]</scope>
    <source>
        <strain evidence="3">EP-1</strain>
        <tissue evidence="3">Whole</tissue>
    </source>
</reference>
<feature type="compositionally biased region" description="Low complexity" evidence="1">
    <location>
        <begin position="170"/>
        <end position="187"/>
    </location>
</feature>
<evidence type="ECO:0000256" key="1">
    <source>
        <dbReference type="SAM" id="MobiDB-lite"/>
    </source>
</evidence>